<accession>A0ABQ2UUY7</accession>
<dbReference type="PANTHER" id="PTHR38436">
    <property type="entry name" value="POLYKETIDE CYCLASE SNOAL-LIKE DOMAIN"/>
    <property type="match status" value="1"/>
</dbReference>
<name>A0ABQ2UUY7_9PSEU</name>
<dbReference type="RefSeq" id="WP_189256582.1">
    <property type="nucleotide sequence ID" value="NZ_BMRE01000027.1"/>
</dbReference>
<comment type="caution">
    <text evidence="1">The sequence shown here is derived from an EMBL/GenBank/DDBJ whole genome shotgun (WGS) entry which is preliminary data.</text>
</comment>
<gene>
    <name evidence="1" type="ORF">GCM10010178_54650</name>
</gene>
<reference evidence="2" key="1">
    <citation type="journal article" date="2019" name="Int. J. Syst. Evol. Microbiol.">
        <title>The Global Catalogue of Microorganisms (GCM) 10K type strain sequencing project: providing services to taxonomists for standard genome sequencing and annotation.</title>
        <authorList>
            <consortium name="The Broad Institute Genomics Platform"/>
            <consortium name="The Broad Institute Genome Sequencing Center for Infectious Disease"/>
            <person name="Wu L."/>
            <person name="Ma J."/>
        </authorList>
    </citation>
    <scope>NUCLEOTIDE SEQUENCE [LARGE SCALE GENOMIC DNA]</scope>
    <source>
        <strain evidence="2">JCM 3296</strain>
    </source>
</reference>
<dbReference type="Gene3D" id="3.10.450.50">
    <property type="match status" value="1"/>
</dbReference>
<keyword evidence="2" id="KW-1185">Reference proteome</keyword>
<dbReference type="Proteomes" id="UP000649573">
    <property type="component" value="Unassembled WGS sequence"/>
</dbReference>
<dbReference type="PANTHER" id="PTHR38436:SF1">
    <property type="entry name" value="ESTER CYCLASE"/>
    <property type="match status" value="1"/>
</dbReference>
<sequence length="144" mass="15988">MSREDLERLNDEGIGAWDRHDTDGFVKLLADDFVWIDDTTPEPMRTRDAARAYTQAWFTAFPDMHIRTTNTVCTDDQIACELEFTGTNTGTLAMGGMEIPPTGKSVTSRGTYFMKCENGKITEFHTHPDAAGMMMQLGLMGAPA</sequence>
<dbReference type="Pfam" id="PF07366">
    <property type="entry name" value="SnoaL"/>
    <property type="match status" value="1"/>
</dbReference>
<evidence type="ECO:0000313" key="2">
    <source>
        <dbReference type="Proteomes" id="UP000649573"/>
    </source>
</evidence>
<dbReference type="InterPro" id="IPR032710">
    <property type="entry name" value="NTF2-like_dom_sf"/>
</dbReference>
<dbReference type="InterPro" id="IPR009959">
    <property type="entry name" value="Cyclase_SnoaL-like"/>
</dbReference>
<dbReference type="EMBL" id="BMRE01000027">
    <property type="protein sequence ID" value="GGU55293.1"/>
    <property type="molecule type" value="Genomic_DNA"/>
</dbReference>
<dbReference type="SUPFAM" id="SSF54427">
    <property type="entry name" value="NTF2-like"/>
    <property type="match status" value="1"/>
</dbReference>
<organism evidence="1 2">
    <name type="scientific">Lentzea flava</name>
    <dbReference type="NCBI Taxonomy" id="103732"/>
    <lineage>
        <taxon>Bacteria</taxon>
        <taxon>Bacillati</taxon>
        <taxon>Actinomycetota</taxon>
        <taxon>Actinomycetes</taxon>
        <taxon>Pseudonocardiales</taxon>
        <taxon>Pseudonocardiaceae</taxon>
        <taxon>Lentzea</taxon>
    </lineage>
</organism>
<protein>
    <recommendedName>
        <fullName evidence="3">Ester cyclase</fullName>
    </recommendedName>
</protein>
<evidence type="ECO:0008006" key="3">
    <source>
        <dbReference type="Google" id="ProtNLM"/>
    </source>
</evidence>
<proteinExistence type="predicted"/>
<evidence type="ECO:0000313" key="1">
    <source>
        <dbReference type="EMBL" id="GGU55293.1"/>
    </source>
</evidence>